<dbReference type="EMBL" id="CM018044">
    <property type="protein sequence ID" value="KAA8529616.1"/>
    <property type="molecule type" value="Genomic_DNA"/>
</dbReference>
<proteinExistence type="predicted"/>
<accession>A0A5J5AIR3</accession>
<evidence type="ECO:0000313" key="3">
    <source>
        <dbReference type="Proteomes" id="UP000325577"/>
    </source>
</evidence>
<dbReference type="Proteomes" id="UP000325577">
    <property type="component" value="Linkage Group LG20"/>
</dbReference>
<reference evidence="2 3" key="1">
    <citation type="submission" date="2019-09" db="EMBL/GenBank/DDBJ databases">
        <title>A chromosome-level genome assembly of the Chinese tupelo Nyssa sinensis.</title>
        <authorList>
            <person name="Yang X."/>
            <person name="Kang M."/>
            <person name="Yang Y."/>
            <person name="Xiong H."/>
            <person name="Wang M."/>
            <person name="Zhang Z."/>
            <person name="Wang Z."/>
            <person name="Wu H."/>
            <person name="Ma T."/>
            <person name="Liu J."/>
            <person name="Xi Z."/>
        </authorList>
    </citation>
    <scope>NUCLEOTIDE SEQUENCE [LARGE SCALE GENOMIC DNA]</scope>
    <source>
        <strain evidence="2">J267</strain>
        <tissue evidence="2">Leaf</tissue>
    </source>
</reference>
<evidence type="ECO:0000313" key="2">
    <source>
        <dbReference type="EMBL" id="KAA8529616.1"/>
    </source>
</evidence>
<dbReference type="AlphaFoldDB" id="A0A5J5AIR3"/>
<organism evidence="2 3">
    <name type="scientific">Nyssa sinensis</name>
    <dbReference type="NCBI Taxonomy" id="561372"/>
    <lineage>
        <taxon>Eukaryota</taxon>
        <taxon>Viridiplantae</taxon>
        <taxon>Streptophyta</taxon>
        <taxon>Embryophyta</taxon>
        <taxon>Tracheophyta</taxon>
        <taxon>Spermatophyta</taxon>
        <taxon>Magnoliopsida</taxon>
        <taxon>eudicotyledons</taxon>
        <taxon>Gunneridae</taxon>
        <taxon>Pentapetalae</taxon>
        <taxon>asterids</taxon>
        <taxon>Cornales</taxon>
        <taxon>Nyssaceae</taxon>
        <taxon>Nyssa</taxon>
    </lineage>
</organism>
<feature type="domain" description="Poor homologous synapsis 1 PH" evidence="1">
    <location>
        <begin position="22"/>
        <end position="156"/>
    </location>
</feature>
<keyword evidence="3" id="KW-1185">Reference proteome</keyword>
<evidence type="ECO:0000259" key="1">
    <source>
        <dbReference type="Pfam" id="PF25349"/>
    </source>
</evidence>
<dbReference type="InterPro" id="IPR057619">
    <property type="entry name" value="PH_PHS1"/>
</dbReference>
<protein>
    <recommendedName>
        <fullName evidence="1">Poor homologous synapsis 1 PH domain-containing protein</fullName>
    </recommendedName>
</protein>
<dbReference type="Pfam" id="PF25349">
    <property type="entry name" value="PH_PHS1"/>
    <property type="match status" value="1"/>
</dbReference>
<gene>
    <name evidence="2" type="ORF">F0562_034284</name>
</gene>
<sequence length="295" mass="32907">MAGSLVPIASEQLEKSVTAITDQWEVQYSRFFNYPSLSSTCPSLTPLPGARRDRLRGNWISSSGPTASLKLLADHSNSEFILIVALREKINEKHYVSKLHFSWPQVSCVSGFPARGSRAVFVSYKDCIQKFALRFLTIYGTERFMNALKEILEDKTVTGLPSGGFGSEISSQSEFVPSSGPLYRATEDWSLMASSDTCTHQMPSTLKDEVAKNSNLQETIFNSEAEPIFSVFPPSFTSLLTNCCPELKQVTAQTTVPEENDLKSQIMRYMDDSSFQDMLTKIEKVISEMGDELML</sequence>
<dbReference type="OrthoDB" id="1864854at2759"/>
<name>A0A5J5AIR3_9ASTE</name>